<evidence type="ECO:0000259" key="15">
    <source>
        <dbReference type="Pfam" id="PF00593"/>
    </source>
</evidence>
<evidence type="ECO:0000256" key="13">
    <source>
        <dbReference type="SAM" id="MobiDB-lite"/>
    </source>
</evidence>
<evidence type="ECO:0000256" key="3">
    <source>
        <dbReference type="ARBA" id="ARBA00022448"/>
    </source>
</evidence>
<protein>
    <submittedName>
        <fullName evidence="17">Iron complex outermembrane receptor protein</fullName>
    </submittedName>
</protein>
<dbReference type="PANTHER" id="PTHR30069:SF29">
    <property type="entry name" value="HEMOGLOBIN AND HEMOGLOBIN-HAPTOGLOBIN-BINDING PROTEIN 1-RELATED"/>
    <property type="match status" value="1"/>
</dbReference>
<dbReference type="SUPFAM" id="SSF56935">
    <property type="entry name" value="Porins"/>
    <property type="match status" value="1"/>
</dbReference>
<keyword evidence="5 11" id="KW-0812">Transmembrane</keyword>
<feature type="region of interest" description="Disordered" evidence="13">
    <location>
        <begin position="521"/>
        <end position="554"/>
    </location>
</feature>
<dbReference type="Proteomes" id="UP000295357">
    <property type="component" value="Unassembled WGS sequence"/>
</dbReference>
<feature type="chain" id="PRO_5020452204" evidence="14">
    <location>
        <begin position="29"/>
        <end position="770"/>
    </location>
</feature>
<gene>
    <name evidence="17" type="ORF">DFR39_10772</name>
</gene>
<keyword evidence="7 12" id="KW-0798">TonB box</keyword>
<keyword evidence="6 14" id="KW-0732">Signal</keyword>
<evidence type="ECO:0000256" key="1">
    <source>
        <dbReference type="ARBA" id="ARBA00004571"/>
    </source>
</evidence>
<dbReference type="InterPro" id="IPR036942">
    <property type="entry name" value="Beta-barrel_TonB_sf"/>
</dbReference>
<keyword evidence="8 11" id="KW-0472">Membrane</keyword>
<evidence type="ECO:0000256" key="10">
    <source>
        <dbReference type="ARBA" id="ARBA00023237"/>
    </source>
</evidence>
<dbReference type="GO" id="GO:0044718">
    <property type="term" value="P:siderophore transmembrane transport"/>
    <property type="evidence" value="ECO:0007669"/>
    <property type="project" value="TreeGrafter"/>
</dbReference>
<dbReference type="GO" id="GO:0009279">
    <property type="term" value="C:cell outer membrane"/>
    <property type="evidence" value="ECO:0007669"/>
    <property type="project" value="UniProtKB-SubCell"/>
</dbReference>
<evidence type="ECO:0000256" key="7">
    <source>
        <dbReference type="ARBA" id="ARBA00023077"/>
    </source>
</evidence>
<dbReference type="InterPro" id="IPR039426">
    <property type="entry name" value="TonB-dep_rcpt-like"/>
</dbReference>
<keyword evidence="10 11" id="KW-0998">Cell outer membrane</keyword>
<evidence type="ECO:0000256" key="5">
    <source>
        <dbReference type="ARBA" id="ARBA00022692"/>
    </source>
</evidence>
<dbReference type="Gene3D" id="2.170.130.10">
    <property type="entry name" value="TonB-dependent receptor, plug domain"/>
    <property type="match status" value="1"/>
</dbReference>
<comment type="similarity">
    <text evidence="2 11 12">Belongs to the TonB-dependent receptor family.</text>
</comment>
<feature type="region of interest" description="Disordered" evidence="13">
    <location>
        <begin position="34"/>
        <end position="64"/>
    </location>
</feature>
<feature type="signal peptide" evidence="14">
    <location>
        <begin position="1"/>
        <end position="28"/>
    </location>
</feature>
<reference evidence="17 18" key="1">
    <citation type="submission" date="2019-03" db="EMBL/GenBank/DDBJ databases">
        <title>Genomic Encyclopedia of Type Strains, Phase IV (KMG-IV): sequencing the most valuable type-strain genomes for metagenomic binning, comparative biology and taxonomic classification.</title>
        <authorList>
            <person name="Goeker M."/>
        </authorList>
    </citation>
    <scope>NUCLEOTIDE SEQUENCE [LARGE SCALE GENOMIC DNA]</scope>
    <source>
        <strain evidence="17 18">DSM 25082</strain>
    </source>
</reference>
<feature type="compositionally biased region" description="Polar residues" evidence="13">
    <location>
        <begin position="521"/>
        <end position="542"/>
    </location>
</feature>
<evidence type="ECO:0000313" key="18">
    <source>
        <dbReference type="Proteomes" id="UP000295357"/>
    </source>
</evidence>
<evidence type="ECO:0000259" key="16">
    <source>
        <dbReference type="Pfam" id="PF07715"/>
    </source>
</evidence>
<organism evidence="17 18">
    <name type="scientific">Roseateles asaccharophilus</name>
    <dbReference type="NCBI Taxonomy" id="582607"/>
    <lineage>
        <taxon>Bacteria</taxon>
        <taxon>Pseudomonadati</taxon>
        <taxon>Pseudomonadota</taxon>
        <taxon>Betaproteobacteria</taxon>
        <taxon>Burkholderiales</taxon>
        <taxon>Sphaerotilaceae</taxon>
        <taxon>Roseateles</taxon>
    </lineage>
</organism>
<dbReference type="Pfam" id="PF07715">
    <property type="entry name" value="Plug"/>
    <property type="match status" value="1"/>
</dbReference>
<dbReference type="RefSeq" id="WP_162849540.1">
    <property type="nucleotide sequence ID" value="NZ_JAUFPJ010000008.1"/>
</dbReference>
<dbReference type="AlphaFoldDB" id="A0A4R6MYY0"/>
<dbReference type="InterPro" id="IPR000531">
    <property type="entry name" value="Beta-barrel_TonB"/>
</dbReference>
<feature type="region of interest" description="Disordered" evidence="13">
    <location>
        <begin position="413"/>
        <end position="437"/>
    </location>
</feature>
<evidence type="ECO:0000256" key="4">
    <source>
        <dbReference type="ARBA" id="ARBA00022452"/>
    </source>
</evidence>
<accession>A0A4R6MYY0</accession>
<comment type="subcellular location">
    <subcellularLocation>
        <location evidence="1 11">Cell outer membrane</location>
        <topology evidence="1 11">Multi-pass membrane protein</topology>
    </subcellularLocation>
</comment>
<keyword evidence="18" id="KW-1185">Reference proteome</keyword>
<keyword evidence="4 11" id="KW-1134">Transmembrane beta strand</keyword>
<name>A0A4R6MYY0_9BURK</name>
<evidence type="ECO:0000256" key="8">
    <source>
        <dbReference type="ARBA" id="ARBA00023136"/>
    </source>
</evidence>
<feature type="domain" description="TonB-dependent receptor plug" evidence="16">
    <location>
        <begin position="82"/>
        <end position="180"/>
    </location>
</feature>
<dbReference type="InterPro" id="IPR037066">
    <property type="entry name" value="Plug_dom_sf"/>
</dbReference>
<proteinExistence type="inferred from homology"/>
<evidence type="ECO:0000256" key="12">
    <source>
        <dbReference type="RuleBase" id="RU003357"/>
    </source>
</evidence>
<dbReference type="InterPro" id="IPR012910">
    <property type="entry name" value="Plug_dom"/>
</dbReference>
<evidence type="ECO:0000256" key="11">
    <source>
        <dbReference type="PROSITE-ProRule" id="PRU01360"/>
    </source>
</evidence>
<dbReference type="PANTHER" id="PTHR30069">
    <property type="entry name" value="TONB-DEPENDENT OUTER MEMBRANE RECEPTOR"/>
    <property type="match status" value="1"/>
</dbReference>
<dbReference type="PROSITE" id="PS52016">
    <property type="entry name" value="TONB_DEPENDENT_REC_3"/>
    <property type="match status" value="1"/>
</dbReference>
<evidence type="ECO:0000256" key="9">
    <source>
        <dbReference type="ARBA" id="ARBA00023170"/>
    </source>
</evidence>
<dbReference type="Gene3D" id="2.40.170.20">
    <property type="entry name" value="TonB-dependent receptor, beta-barrel domain"/>
    <property type="match status" value="1"/>
</dbReference>
<dbReference type="CDD" id="cd01347">
    <property type="entry name" value="ligand_gated_channel"/>
    <property type="match status" value="1"/>
</dbReference>
<evidence type="ECO:0000256" key="2">
    <source>
        <dbReference type="ARBA" id="ARBA00009810"/>
    </source>
</evidence>
<dbReference type="GO" id="GO:0015344">
    <property type="term" value="F:siderophore uptake transmembrane transporter activity"/>
    <property type="evidence" value="ECO:0007669"/>
    <property type="project" value="TreeGrafter"/>
</dbReference>
<dbReference type="Pfam" id="PF00593">
    <property type="entry name" value="TonB_dep_Rec_b-barrel"/>
    <property type="match status" value="1"/>
</dbReference>
<keyword evidence="9 17" id="KW-0675">Receptor</keyword>
<evidence type="ECO:0000256" key="14">
    <source>
        <dbReference type="SAM" id="SignalP"/>
    </source>
</evidence>
<evidence type="ECO:0000313" key="17">
    <source>
        <dbReference type="EMBL" id="TDP07539.1"/>
    </source>
</evidence>
<comment type="caution">
    <text evidence="17">The sequence shown here is derived from an EMBL/GenBank/DDBJ whole genome shotgun (WGS) entry which is preliminary data.</text>
</comment>
<feature type="domain" description="TonB-dependent receptor-like beta-barrel" evidence="15">
    <location>
        <begin position="308"/>
        <end position="732"/>
    </location>
</feature>
<keyword evidence="3 11" id="KW-0813">Transport</keyword>
<dbReference type="EMBL" id="SNXE01000007">
    <property type="protein sequence ID" value="TDP07539.1"/>
    <property type="molecule type" value="Genomic_DNA"/>
</dbReference>
<sequence length="770" mass="84853">MSARPCSPCAVTALSLAAALLHLNPAWGQDAAPAAAVGETPAPRPATSAELQPARPAATPASRERLDRVEVQGGPSDSTLRRSATAAKIVIGREEIERFGDSSVADVLKRLPGVTIGGRPGRGGEIRMRGMGGGYTQILVNGERMPPSFSLDQLPPEQIERIEVLRAPTAEFGARAVAGTINIVLREALLKRLNDLRLSLGSERGLLQPQLSWTRNDKLGEAGHAYNLSLMAGEQRRRDDVDTRIGTSDIRGGAQSVLHKSGQSEELRRNLNAHGRLQLKLDGGAQLTLMPFLVQHRSRTDSEIQQNPAQSYARASTEGLSEFSMLRLGSLYNQRLSEDSRLELRAGLGSARLDSDSLRREFAGAAGDGLPLRSQQDVLNNRDRSLNLAGKLSQQLGQIGGVEHSLVSGLELESNQRRQQRNSLQNGEPRPELSEFGDDFDASTLRLAAYVQDEWSPSKQWSAYAGLRWEGIRTRSSANNYAVSNSSQVLTPLLHAVWKPEEKSRDQVRMSLTRSYRAPNTQDLIARPSINNQYPSGANTANEPDRAGNPSLRPETALGLDLALERYLSKGGVLSAGVFVRRIDDLMRNVTRLETVSWSGEQRWVSRPQNLGKALSSGVELEAKFRLDEFFDEALPISLRSNLSLFRSRVDEIPGPNNRLDQQPRYTANLGADYRLRSLPLQLGASLNFTPDNLLQQSLLQQSRSDRKRVFDAFALWNIDRDWALRLSASNLAPQDYGSGTIINTGEQLITTDNYGRTFTTWQLRLEVKL</sequence>
<evidence type="ECO:0000256" key="6">
    <source>
        <dbReference type="ARBA" id="ARBA00022729"/>
    </source>
</evidence>